<reference evidence="2" key="2">
    <citation type="submission" date="2021-04" db="EMBL/GenBank/DDBJ databases">
        <title>Brevibacillus composti FJAT-54423, complete genome.</title>
        <authorList>
            <person name="Tang R."/>
        </authorList>
    </citation>
    <scope>NUCLEOTIDE SEQUENCE</scope>
    <source>
        <strain evidence="2">FJAT-54424</strain>
    </source>
</reference>
<protein>
    <recommendedName>
        <fullName evidence="5">Phage tail tape measure protein</fullName>
    </recommendedName>
</protein>
<evidence type="ECO:0008006" key="5">
    <source>
        <dbReference type="Google" id="ProtNLM"/>
    </source>
</evidence>
<proteinExistence type="predicted"/>
<dbReference type="EMBL" id="CP066308">
    <property type="protein sequence ID" value="QQE73151.1"/>
    <property type="molecule type" value="Genomic_DNA"/>
</dbReference>
<organism evidence="1 3">
    <name type="scientific">Brevibacillus composti</name>
    <dbReference type="NCBI Taxonomy" id="2796470"/>
    <lineage>
        <taxon>Bacteria</taxon>
        <taxon>Bacillati</taxon>
        <taxon>Bacillota</taxon>
        <taxon>Bacilli</taxon>
        <taxon>Bacillales</taxon>
        <taxon>Paenibacillaceae</taxon>
        <taxon>Brevibacillus</taxon>
    </lineage>
</organism>
<name>A0A7T5EID5_9BACL</name>
<dbReference type="RefSeq" id="WP_198826781.1">
    <property type="nucleotide sequence ID" value="NZ_CP066308.1"/>
</dbReference>
<keyword evidence="4" id="KW-1185">Reference proteome</keyword>
<evidence type="ECO:0000313" key="3">
    <source>
        <dbReference type="Proteomes" id="UP000595847"/>
    </source>
</evidence>
<dbReference type="Proteomes" id="UP000677234">
    <property type="component" value="Chromosome"/>
</dbReference>
<evidence type="ECO:0000313" key="1">
    <source>
        <dbReference type="EMBL" id="QQE73151.1"/>
    </source>
</evidence>
<sequence length="604" mass="65671">MAYDLTARLKLIDNMTAPTKRATSQINKMDQSLSQLSRMLAKTTDIQDLTGKSTEALKKSFLTTDNTVGLLKRSMTAFRDTTGSLRGEFNRFSSANRNVSNSFDGIAGGAARAKGAVLGLKSAIGGVVGLAAGYGLYRATDSFLTATIGGAARMETDKITLEALVNDQKKAADLFDMLYKKGLASTLSESDYLTMGKAYLPLTKDLKHIDKLTDISERLALSKPLQGAEGAAYALREALSDDLVSIQDRFDIPRNLLKKAFKGADTLEKKITALDKVLNDMGYTQQFVTRVNKTANAQWDMFKSNVSASLAKMGTGALEEIKTLLIDANKWLEGPGFRSFTERGARLLAGGFDGLLTSAEKAWDYLDRHFFSNSTFNSLPDIHAKVAFIIEDLTKSFSEWYDRKGNEQLEKATGRVTKTILDGLETVAPEMGKAGLRIGSQIASSMISGFLDGMKENPIGQAILHGMPALNSVALTKDYVSEGYKKAYDFLNKQKPVMHGPPMPAKFGALLVPAPLTLSVPDEEGPEKPFYHGIEYVPRDGVKARLHKGERVLTAQENREYSGGGGRGGAPTVNVTVNGLTVREEADIQRIAYRLARELQGALA</sequence>
<dbReference type="AlphaFoldDB" id="A0A7T5EID5"/>
<reference evidence="1 3" key="1">
    <citation type="submission" date="2020-12" db="EMBL/GenBank/DDBJ databases">
        <title>strain FJAT-54423T represents a novel species of the genus Brevibacillus.</title>
        <authorList>
            <person name="Tang R."/>
        </authorList>
    </citation>
    <scope>NUCLEOTIDE SEQUENCE [LARGE SCALE GENOMIC DNA]</scope>
    <source>
        <strain evidence="1 3">FJAT-54423</strain>
    </source>
</reference>
<evidence type="ECO:0000313" key="2">
    <source>
        <dbReference type="EMBL" id="QUO40229.1"/>
    </source>
</evidence>
<dbReference type="KEGG" id="bcop:JD108_14660"/>
<accession>A0A7T5EID5</accession>
<evidence type="ECO:0000313" key="4">
    <source>
        <dbReference type="Proteomes" id="UP000677234"/>
    </source>
</evidence>
<dbReference type="EMBL" id="CP073708">
    <property type="protein sequence ID" value="QUO40229.1"/>
    <property type="molecule type" value="Genomic_DNA"/>
</dbReference>
<dbReference type="Proteomes" id="UP000595847">
    <property type="component" value="Chromosome"/>
</dbReference>
<gene>
    <name evidence="1" type="ORF">JD108_14660</name>
    <name evidence="2" type="ORF">KDJ56_14605</name>
</gene>